<protein>
    <recommendedName>
        <fullName evidence="1">AB hydrolase-1 domain-containing protein</fullName>
    </recommendedName>
</protein>
<sequence length="284" mass="30072">MRGDFLRFTARRLEKSHSAKGRRYGSPRQLPSYAAILACVGEIVVVREGSGPEVLLVHGGAGPRTTWGALAALADRWTLAYLHRRGYPPSPPPRERQDFEVDALDLAPLLVDRPHVVAHSYGVLGTLIAAAAAPGSVRSLTLIEPPLNYLVPDDPEVARLERIGDAVLTYGLDTDPGELREFLRIAGAPVGDGPLPEGVVAGVRRAHGARPTSQARPRLDAIRDAGVPVLVASGDHAPALERICDALAKALGGRRGVYPGAGHFVAAAPGFAGELEVFLRQSAV</sequence>
<comment type="caution">
    <text evidence="2">The sequence shown here is derived from an EMBL/GenBank/DDBJ whole genome shotgun (WGS) entry which is preliminary data.</text>
</comment>
<gene>
    <name evidence="2" type="ORF">GCM10010394_48410</name>
</gene>
<dbReference type="Gene3D" id="3.40.50.1820">
    <property type="entry name" value="alpha/beta hydrolase"/>
    <property type="match status" value="1"/>
</dbReference>
<proteinExistence type="predicted"/>
<dbReference type="InterPro" id="IPR029058">
    <property type="entry name" value="AB_hydrolase_fold"/>
</dbReference>
<feature type="domain" description="AB hydrolase-1" evidence="1">
    <location>
        <begin position="54"/>
        <end position="269"/>
    </location>
</feature>
<dbReference type="Pfam" id="PF12697">
    <property type="entry name" value="Abhydrolase_6"/>
    <property type="match status" value="1"/>
</dbReference>
<dbReference type="PANTHER" id="PTHR43433">
    <property type="entry name" value="HYDROLASE, ALPHA/BETA FOLD FAMILY PROTEIN"/>
    <property type="match status" value="1"/>
</dbReference>
<organism evidence="2 3">
    <name type="scientific">Streptomyces crystallinus</name>
    <dbReference type="NCBI Taxonomy" id="68191"/>
    <lineage>
        <taxon>Bacteria</taxon>
        <taxon>Bacillati</taxon>
        <taxon>Actinomycetota</taxon>
        <taxon>Actinomycetes</taxon>
        <taxon>Kitasatosporales</taxon>
        <taxon>Streptomycetaceae</taxon>
        <taxon>Streptomyces</taxon>
    </lineage>
</organism>
<dbReference type="SUPFAM" id="SSF53474">
    <property type="entry name" value="alpha/beta-Hydrolases"/>
    <property type="match status" value="1"/>
</dbReference>
<dbReference type="PANTHER" id="PTHR43433:SF10">
    <property type="entry name" value="AB HYDROLASE-1 DOMAIN-CONTAINING PROTEIN"/>
    <property type="match status" value="1"/>
</dbReference>
<evidence type="ECO:0000313" key="3">
    <source>
        <dbReference type="Proteomes" id="UP001500668"/>
    </source>
</evidence>
<dbReference type="EMBL" id="BAAACA010000034">
    <property type="protein sequence ID" value="GAA0612850.1"/>
    <property type="molecule type" value="Genomic_DNA"/>
</dbReference>
<keyword evidence="3" id="KW-1185">Reference proteome</keyword>
<dbReference type="InterPro" id="IPR000073">
    <property type="entry name" value="AB_hydrolase_1"/>
</dbReference>
<evidence type="ECO:0000313" key="2">
    <source>
        <dbReference type="EMBL" id="GAA0612850.1"/>
    </source>
</evidence>
<reference evidence="3" key="1">
    <citation type="journal article" date="2019" name="Int. J. Syst. Evol. Microbiol.">
        <title>The Global Catalogue of Microorganisms (GCM) 10K type strain sequencing project: providing services to taxonomists for standard genome sequencing and annotation.</title>
        <authorList>
            <consortium name="The Broad Institute Genomics Platform"/>
            <consortium name="The Broad Institute Genome Sequencing Center for Infectious Disease"/>
            <person name="Wu L."/>
            <person name="Ma J."/>
        </authorList>
    </citation>
    <scope>NUCLEOTIDE SEQUENCE [LARGE SCALE GENOMIC DNA]</scope>
    <source>
        <strain evidence="3">JCM 5067</strain>
    </source>
</reference>
<dbReference type="InterPro" id="IPR050471">
    <property type="entry name" value="AB_hydrolase"/>
</dbReference>
<dbReference type="Proteomes" id="UP001500668">
    <property type="component" value="Unassembled WGS sequence"/>
</dbReference>
<evidence type="ECO:0000259" key="1">
    <source>
        <dbReference type="Pfam" id="PF12697"/>
    </source>
</evidence>
<accession>A0ABP3RLP1</accession>
<name>A0ABP3RLP1_9ACTN</name>